<dbReference type="EMBL" id="JAUEDM010000007">
    <property type="protein sequence ID" value="KAK3313568.1"/>
    <property type="molecule type" value="Genomic_DNA"/>
</dbReference>
<keyword evidence="3" id="KW-1185">Reference proteome</keyword>
<feature type="transmembrane region" description="Helical" evidence="1">
    <location>
        <begin position="112"/>
        <end position="137"/>
    </location>
</feature>
<feature type="transmembrane region" description="Helical" evidence="1">
    <location>
        <begin position="81"/>
        <end position="100"/>
    </location>
</feature>
<evidence type="ECO:0000313" key="2">
    <source>
        <dbReference type="EMBL" id="KAK3313568.1"/>
    </source>
</evidence>
<reference evidence="2" key="2">
    <citation type="submission" date="2023-06" db="EMBL/GenBank/DDBJ databases">
        <authorList>
            <consortium name="Lawrence Berkeley National Laboratory"/>
            <person name="Haridas S."/>
            <person name="Hensen N."/>
            <person name="Bonometti L."/>
            <person name="Westerberg I."/>
            <person name="Brannstrom I.O."/>
            <person name="Guillou S."/>
            <person name="Cros-Aarteil S."/>
            <person name="Calhoun S."/>
            <person name="Kuo A."/>
            <person name="Mondo S."/>
            <person name="Pangilinan J."/>
            <person name="Riley R."/>
            <person name="Labutti K."/>
            <person name="Andreopoulos B."/>
            <person name="Lipzen A."/>
            <person name="Chen C."/>
            <person name="Yanf M."/>
            <person name="Daum C."/>
            <person name="Ng V."/>
            <person name="Clum A."/>
            <person name="Steindorff A."/>
            <person name="Ohm R."/>
            <person name="Martin F."/>
            <person name="Silar P."/>
            <person name="Natvig D."/>
            <person name="Lalanne C."/>
            <person name="Gautier V."/>
            <person name="Ament-Velasquez S.L."/>
            <person name="Kruys A."/>
            <person name="Hutchinson M.I."/>
            <person name="Powell A.J."/>
            <person name="Barry K."/>
            <person name="Miller A.N."/>
            <person name="Grigoriev I.V."/>
            <person name="Debuchy R."/>
            <person name="Gladieux P."/>
            <person name="Thoren M.H."/>
            <person name="Johannesson H."/>
        </authorList>
    </citation>
    <scope>NUCLEOTIDE SEQUENCE</scope>
    <source>
        <strain evidence="2">CBS 118394</strain>
    </source>
</reference>
<name>A0AAE0HVB1_9PEZI</name>
<feature type="transmembrane region" description="Helical" evidence="1">
    <location>
        <begin position="178"/>
        <end position="199"/>
    </location>
</feature>
<dbReference type="AlphaFoldDB" id="A0AAE0HVB1"/>
<evidence type="ECO:0000313" key="3">
    <source>
        <dbReference type="Proteomes" id="UP001283341"/>
    </source>
</evidence>
<proteinExistence type="predicted"/>
<organism evidence="2 3">
    <name type="scientific">Apodospora peruviana</name>
    <dbReference type="NCBI Taxonomy" id="516989"/>
    <lineage>
        <taxon>Eukaryota</taxon>
        <taxon>Fungi</taxon>
        <taxon>Dikarya</taxon>
        <taxon>Ascomycota</taxon>
        <taxon>Pezizomycotina</taxon>
        <taxon>Sordariomycetes</taxon>
        <taxon>Sordariomycetidae</taxon>
        <taxon>Sordariales</taxon>
        <taxon>Lasiosphaeriaceae</taxon>
        <taxon>Apodospora</taxon>
    </lineage>
</organism>
<keyword evidence="1" id="KW-0812">Transmembrane</keyword>
<keyword evidence="1" id="KW-0472">Membrane</keyword>
<evidence type="ECO:0000256" key="1">
    <source>
        <dbReference type="SAM" id="Phobius"/>
    </source>
</evidence>
<dbReference type="Pfam" id="PF11374">
    <property type="entry name" value="DUF3176"/>
    <property type="match status" value="1"/>
</dbReference>
<keyword evidence="1" id="KW-1133">Transmembrane helix</keyword>
<gene>
    <name evidence="2" type="ORF">B0H66DRAFT_629496</name>
</gene>
<reference evidence="2" key="1">
    <citation type="journal article" date="2023" name="Mol. Phylogenet. Evol.">
        <title>Genome-scale phylogeny and comparative genomics of the fungal order Sordariales.</title>
        <authorList>
            <person name="Hensen N."/>
            <person name="Bonometti L."/>
            <person name="Westerberg I."/>
            <person name="Brannstrom I.O."/>
            <person name="Guillou S."/>
            <person name="Cros-Aarteil S."/>
            <person name="Calhoun S."/>
            <person name="Haridas S."/>
            <person name="Kuo A."/>
            <person name="Mondo S."/>
            <person name="Pangilinan J."/>
            <person name="Riley R."/>
            <person name="LaButti K."/>
            <person name="Andreopoulos B."/>
            <person name="Lipzen A."/>
            <person name="Chen C."/>
            <person name="Yan M."/>
            <person name="Daum C."/>
            <person name="Ng V."/>
            <person name="Clum A."/>
            <person name="Steindorff A."/>
            <person name="Ohm R.A."/>
            <person name="Martin F."/>
            <person name="Silar P."/>
            <person name="Natvig D.O."/>
            <person name="Lalanne C."/>
            <person name="Gautier V."/>
            <person name="Ament-Velasquez S.L."/>
            <person name="Kruys A."/>
            <person name="Hutchinson M.I."/>
            <person name="Powell A.J."/>
            <person name="Barry K."/>
            <person name="Miller A.N."/>
            <person name="Grigoriev I.V."/>
            <person name="Debuchy R."/>
            <person name="Gladieux P."/>
            <person name="Hiltunen Thoren M."/>
            <person name="Johannesson H."/>
        </authorList>
    </citation>
    <scope>NUCLEOTIDE SEQUENCE</scope>
    <source>
        <strain evidence="2">CBS 118394</strain>
    </source>
</reference>
<sequence>MTATVQTPSPVQTGSAQAAWQQPHVIISPLASSEFRMETVLLPTPKDQQTGPINSTPENSLRPAFRYRLNRLDDGWTWESLSMLLSGASILAIAVILEIYDGHVFLHLPGGITLNAIVSTMSTISKSSLIFTVSAVLGQVKWDWYEEEPRRLDNLETFDQASRGPLDAAKLLFGRRTVLSIASLGAVITILALAVDPFVQQVVGYTEKVSFVDSDEVRTERLTHPSFFR</sequence>
<protein>
    <submittedName>
        <fullName evidence="2">Uncharacterized protein</fullName>
    </submittedName>
</protein>
<comment type="caution">
    <text evidence="2">The sequence shown here is derived from an EMBL/GenBank/DDBJ whole genome shotgun (WGS) entry which is preliminary data.</text>
</comment>
<accession>A0AAE0HVB1</accession>
<dbReference type="PANTHER" id="PTHR35394">
    <property type="entry name" value="DUF3176 DOMAIN-CONTAINING PROTEIN"/>
    <property type="match status" value="1"/>
</dbReference>
<dbReference type="PANTHER" id="PTHR35394:SF5">
    <property type="entry name" value="DUF3176 DOMAIN-CONTAINING PROTEIN"/>
    <property type="match status" value="1"/>
</dbReference>
<dbReference type="InterPro" id="IPR021514">
    <property type="entry name" value="DUF3176"/>
</dbReference>
<dbReference type="Proteomes" id="UP001283341">
    <property type="component" value="Unassembled WGS sequence"/>
</dbReference>